<gene>
    <name evidence="1" type="ORF">MILVUS5_LOCUS37568</name>
</gene>
<reference evidence="1" key="1">
    <citation type="submission" date="2023-10" db="EMBL/GenBank/DDBJ databases">
        <authorList>
            <person name="Rodriguez Cubillos JULIANA M."/>
            <person name="De Vega J."/>
        </authorList>
    </citation>
    <scope>NUCLEOTIDE SEQUENCE</scope>
</reference>
<evidence type="ECO:0000313" key="2">
    <source>
        <dbReference type="Proteomes" id="UP001177021"/>
    </source>
</evidence>
<keyword evidence="2" id="KW-1185">Reference proteome</keyword>
<sequence>MHFIHYIDRLNHILFVKCKERKNMVKTLKFVCTMILLFSLFLVAMAQKSTINCESDKDCPQLAIHPKYVCYHGKCWRLSVGPPRVD</sequence>
<protein>
    <submittedName>
        <fullName evidence="1">Uncharacterized protein</fullName>
    </submittedName>
</protein>
<dbReference type="Proteomes" id="UP001177021">
    <property type="component" value="Unassembled WGS sequence"/>
</dbReference>
<organism evidence="1 2">
    <name type="scientific">Trifolium pratense</name>
    <name type="common">Red clover</name>
    <dbReference type="NCBI Taxonomy" id="57577"/>
    <lineage>
        <taxon>Eukaryota</taxon>
        <taxon>Viridiplantae</taxon>
        <taxon>Streptophyta</taxon>
        <taxon>Embryophyta</taxon>
        <taxon>Tracheophyta</taxon>
        <taxon>Spermatophyta</taxon>
        <taxon>Magnoliopsida</taxon>
        <taxon>eudicotyledons</taxon>
        <taxon>Gunneridae</taxon>
        <taxon>Pentapetalae</taxon>
        <taxon>rosids</taxon>
        <taxon>fabids</taxon>
        <taxon>Fabales</taxon>
        <taxon>Fabaceae</taxon>
        <taxon>Papilionoideae</taxon>
        <taxon>50 kb inversion clade</taxon>
        <taxon>NPAAA clade</taxon>
        <taxon>Hologalegina</taxon>
        <taxon>IRL clade</taxon>
        <taxon>Trifolieae</taxon>
        <taxon>Trifolium</taxon>
    </lineage>
</organism>
<name>A0ACB0M0Z8_TRIPR</name>
<accession>A0ACB0M0Z8</accession>
<dbReference type="EMBL" id="CASHSV030000716">
    <property type="protein sequence ID" value="CAJ2674283.1"/>
    <property type="molecule type" value="Genomic_DNA"/>
</dbReference>
<proteinExistence type="predicted"/>
<evidence type="ECO:0000313" key="1">
    <source>
        <dbReference type="EMBL" id="CAJ2674283.1"/>
    </source>
</evidence>
<comment type="caution">
    <text evidence="1">The sequence shown here is derived from an EMBL/GenBank/DDBJ whole genome shotgun (WGS) entry which is preliminary data.</text>
</comment>